<comment type="caution">
    <text evidence="1">The sequence shown here is derived from an EMBL/GenBank/DDBJ whole genome shotgun (WGS) entry which is preliminary data.</text>
</comment>
<dbReference type="EMBL" id="BPLQ01013300">
    <property type="protein sequence ID" value="GIY71218.1"/>
    <property type="molecule type" value="Genomic_DNA"/>
</dbReference>
<protein>
    <submittedName>
        <fullName evidence="1">Uncharacterized protein</fullName>
    </submittedName>
</protein>
<accession>A0AAV4VME8</accession>
<gene>
    <name evidence="1" type="ORF">CDAR_540621</name>
</gene>
<name>A0AAV4VME8_9ARAC</name>
<organism evidence="1 2">
    <name type="scientific">Caerostris darwini</name>
    <dbReference type="NCBI Taxonomy" id="1538125"/>
    <lineage>
        <taxon>Eukaryota</taxon>
        <taxon>Metazoa</taxon>
        <taxon>Ecdysozoa</taxon>
        <taxon>Arthropoda</taxon>
        <taxon>Chelicerata</taxon>
        <taxon>Arachnida</taxon>
        <taxon>Araneae</taxon>
        <taxon>Araneomorphae</taxon>
        <taxon>Entelegynae</taxon>
        <taxon>Araneoidea</taxon>
        <taxon>Araneidae</taxon>
        <taxon>Caerostris</taxon>
    </lineage>
</organism>
<proteinExistence type="predicted"/>
<reference evidence="1 2" key="1">
    <citation type="submission" date="2021-06" db="EMBL/GenBank/DDBJ databases">
        <title>Caerostris darwini draft genome.</title>
        <authorList>
            <person name="Kono N."/>
            <person name="Arakawa K."/>
        </authorList>
    </citation>
    <scope>NUCLEOTIDE SEQUENCE [LARGE SCALE GENOMIC DNA]</scope>
</reference>
<dbReference type="AlphaFoldDB" id="A0AAV4VME8"/>
<evidence type="ECO:0000313" key="1">
    <source>
        <dbReference type="EMBL" id="GIY71218.1"/>
    </source>
</evidence>
<sequence>MRCSKSLSDHTSISHRNQSEKIQIIAKCQNIDWDPCRKNSTRTLRETLFFLIITSSRLKGRFSPYLPPPIYEPHHPLASAPAITPAEVLSSMFDVRQRKRRWRIGGEISGCCKIGRLPIGSANSFALKRLW</sequence>
<evidence type="ECO:0000313" key="2">
    <source>
        <dbReference type="Proteomes" id="UP001054837"/>
    </source>
</evidence>
<dbReference type="Proteomes" id="UP001054837">
    <property type="component" value="Unassembled WGS sequence"/>
</dbReference>
<keyword evidence="2" id="KW-1185">Reference proteome</keyword>